<keyword evidence="3" id="KW-1185">Reference proteome</keyword>
<dbReference type="Proteomes" id="UP000838412">
    <property type="component" value="Chromosome 9"/>
</dbReference>
<dbReference type="OrthoDB" id="8249012at2759"/>
<gene>
    <name evidence="2" type="primary">Hypp5307</name>
    <name evidence="2" type="ORF">BLAG_LOCUS25462</name>
</gene>
<feature type="compositionally biased region" description="Basic and acidic residues" evidence="1">
    <location>
        <begin position="217"/>
        <end position="236"/>
    </location>
</feature>
<evidence type="ECO:0000313" key="3">
    <source>
        <dbReference type="Proteomes" id="UP000838412"/>
    </source>
</evidence>
<evidence type="ECO:0000256" key="1">
    <source>
        <dbReference type="SAM" id="MobiDB-lite"/>
    </source>
</evidence>
<protein>
    <submittedName>
        <fullName evidence="2">Hypp5307 protein</fullName>
    </submittedName>
</protein>
<name>A0A8K0F1B1_BRALA</name>
<feature type="region of interest" description="Disordered" evidence="1">
    <location>
        <begin position="212"/>
        <end position="261"/>
    </location>
</feature>
<evidence type="ECO:0000313" key="2">
    <source>
        <dbReference type="EMBL" id="CAH1274450.1"/>
    </source>
</evidence>
<sequence length="261" mass="29226">MSTRQFFTSGDSKAWSQCHSLYSKVLQLKVSKSPKKADLIKLDKWFQDELPQALGERTDKHITHEELAKLMRWKLMRGKFRPRLQQLVESNKPEVVEETSRKAFNKLPNISSAINELSKLKAVGPATATAILAAAAPELVPFMADESMLSIPGLGPVQYTLPYFLKYLDHIKKCCKRLNKQDPEGQWTPHKVEVTLWTHAVATGLDPSVLDSTAAADKTESKTKKRKSSGEGEQVTKRAKTGQEQRSTNGEATVEPETAFF</sequence>
<dbReference type="AlphaFoldDB" id="A0A8K0F1B1"/>
<reference evidence="2" key="1">
    <citation type="submission" date="2022-01" db="EMBL/GenBank/DDBJ databases">
        <authorList>
            <person name="Braso-Vives M."/>
        </authorList>
    </citation>
    <scope>NUCLEOTIDE SEQUENCE</scope>
</reference>
<feature type="compositionally biased region" description="Polar residues" evidence="1">
    <location>
        <begin position="242"/>
        <end position="251"/>
    </location>
</feature>
<accession>A0A8K0F1B1</accession>
<dbReference type="EMBL" id="OV696694">
    <property type="protein sequence ID" value="CAH1274450.1"/>
    <property type="molecule type" value="Genomic_DNA"/>
</dbReference>
<proteinExistence type="predicted"/>
<dbReference type="PANTHER" id="PTHR21521">
    <property type="entry name" value="AMUN, ISOFORM A"/>
    <property type="match status" value="1"/>
</dbReference>
<dbReference type="PANTHER" id="PTHR21521:SF0">
    <property type="entry name" value="AMUN, ISOFORM A"/>
    <property type="match status" value="1"/>
</dbReference>
<organism evidence="2 3">
    <name type="scientific">Branchiostoma lanceolatum</name>
    <name type="common">Common lancelet</name>
    <name type="synonym">Amphioxus lanceolatum</name>
    <dbReference type="NCBI Taxonomy" id="7740"/>
    <lineage>
        <taxon>Eukaryota</taxon>
        <taxon>Metazoa</taxon>
        <taxon>Chordata</taxon>
        <taxon>Cephalochordata</taxon>
        <taxon>Leptocardii</taxon>
        <taxon>Amphioxiformes</taxon>
        <taxon>Branchiostomatidae</taxon>
        <taxon>Branchiostoma</taxon>
    </lineage>
</organism>